<proteinExistence type="predicted"/>
<dbReference type="AlphaFoldDB" id="A0A0A5G343"/>
<feature type="compositionally biased region" description="Basic and acidic residues" evidence="1">
    <location>
        <begin position="12"/>
        <end position="33"/>
    </location>
</feature>
<dbReference type="OrthoDB" id="2691854at2"/>
<keyword evidence="3" id="KW-1185">Reference proteome</keyword>
<accession>A0A0A5G343</accession>
<dbReference type="Proteomes" id="UP000030403">
    <property type="component" value="Unassembled WGS sequence"/>
</dbReference>
<comment type="caution">
    <text evidence="2">The sequence shown here is derived from an EMBL/GenBank/DDBJ whole genome shotgun (WGS) entry which is preliminary data.</text>
</comment>
<reference evidence="2 3" key="1">
    <citation type="submission" date="2013-08" db="EMBL/GenBank/DDBJ databases">
        <authorList>
            <person name="Huang J."/>
            <person name="Wang G."/>
        </authorList>
    </citation>
    <scope>NUCLEOTIDE SEQUENCE [LARGE SCALE GENOMIC DNA]</scope>
    <source>
        <strain evidence="2 3">BH030004</strain>
    </source>
</reference>
<evidence type="ECO:0000313" key="2">
    <source>
        <dbReference type="EMBL" id="KGX85543.1"/>
    </source>
</evidence>
<evidence type="ECO:0000256" key="1">
    <source>
        <dbReference type="SAM" id="MobiDB-lite"/>
    </source>
</evidence>
<evidence type="ECO:0000313" key="3">
    <source>
        <dbReference type="Proteomes" id="UP000030403"/>
    </source>
</evidence>
<sequence>MGRGKGYKVQRQNHEHEKPLTAKRFAEEGEQKPKGMHASKGGAIKE</sequence>
<name>A0A0A5G343_9BACI</name>
<dbReference type="EMBL" id="AVPF01000039">
    <property type="protein sequence ID" value="KGX85543.1"/>
    <property type="molecule type" value="Genomic_DNA"/>
</dbReference>
<dbReference type="STRING" id="1385511.GCA_000425225_03631"/>
<feature type="region of interest" description="Disordered" evidence="1">
    <location>
        <begin position="1"/>
        <end position="46"/>
    </location>
</feature>
<dbReference type="RefSeq" id="WP_154657375.1">
    <property type="nucleotide sequence ID" value="NZ_AULJ01000050.1"/>
</dbReference>
<protein>
    <submittedName>
        <fullName evidence="2">Uncharacterized protein</fullName>
    </submittedName>
</protein>
<organism evidence="2 3">
    <name type="scientific">Pontibacillus marinus BH030004 = DSM 16465</name>
    <dbReference type="NCBI Taxonomy" id="1385511"/>
    <lineage>
        <taxon>Bacteria</taxon>
        <taxon>Bacillati</taxon>
        <taxon>Bacillota</taxon>
        <taxon>Bacilli</taxon>
        <taxon>Bacillales</taxon>
        <taxon>Bacillaceae</taxon>
        <taxon>Pontibacillus</taxon>
    </lineage>
</organism>
<gene>
    <name evidence="2" type="ORF">N783_14445</name>
</gene>
<dbReference type="eggNOG" id="ENOG5030CEP">
    <property type="taxonomic scope" value="Bacteria"/>
</dbReference>